<evidence type="ECO:0000256" key="5">
    <source>
        <dbReference type="ARBA" id="ARBA00022777"/>
    </source>
</evidence>
<dbReference type="InterPro" id="IPR000719">
    <property type="entry name" value="Prot_kinase_dom"/>
</dbReference>
<accession>A0AAV4DWZ4</accession>
<evidence type="ECO:0000256" key="1">
    <source>
        <dbReference type="ARBA" id="ARBA00008874"/>
    </source>
</evidence>
<dbReference type="AlphaFoldDB" id="A0AAV4DWZ4"/>
<evidence type="ECO:0000256" key="3">
    <source>
        <dbReference type="ARBA" id="ARBA00022679"/>
    </source>
</evidence>
<dbReference type="InterPro" id="IPR050629">
    <property type="entry name" value="STE20/SPS1-PAK"/>
</dbReference>
<keyword evidence="11" id="KW-1185">Reference proteome</keyword>
<evidence type="ECO:0000256" key="7">
    <source>
        <dbReference type="ARBA" id="ARBA00047899"/>
    </source>
</evidence>
<dbReference type="PROSITE" id="PS50011">
    <property type="entry name" value="PROTEIN_KINASE_DOM"/>
    <property type="match status" value="1"/>
</dbReference>
<dbReference type="PANTHER" id="PTHR48012:SF10">
    <property type="entry name" value="FI20177P1"/>
    <property type="match status" value="1"/>
</dbReference>
<proteinExistence type="inferred from homology"/>
<comment type="caution">
    <text evidence="10">The sequence shown here is derived from an EMBL/GenBank/DDBJ whole genome shotgun (WGS) entry which is preliminary data.</text>
</comment>
<comment type="catalytic activity">
    <reaction evidence="8">
        <text>L-seryl-[protein] + ATP = O-phospho-L-seryl-[protein] + ADP + H(+)</text>
        <dbReference type="Rhea" id="RHEA:17989"/>
        <dbReference type="Rhea" id="RHEA-COMP:9863"/>
        <dbReference type="Rhea" id="RHEA-COMP:11604"/>
        <dbReference type="ChEBI" id="CHEBI:15378"/>
        <dbReference type="ChEBI" id="CHEBI:29999"/>
        <dbReference type="ChEBI" id="CHEBI:30616"/>
        <dbReference type="ChEBI" id="CHEBI:83421"/>
        <dbReference type="ChEBI" id="CHEBI:456216"/>
        <dbReference type="EC" id="2.7.11.1"/>
    </reaction>
</comment>
<evidence type="ECO:0000313" key="10">
    <source>
        <dbReference type="EMBL" id="GFO48570.1"/>
    </source>
</evidence>
<evidence type="ECO:0000313" key="11">
    <source>
        <dbReference type="Proteomes" id="UP000735302"/>
    </source>
</evidence>
<keyword evidence="4" id="KW-0547">Nucleotide-binding</keyword>
<dbReference type="Gene3D" id="3.30.200.20">
    <property type="entry name" value="Phosphorylase Kinase, domain 1"/>
    <property type="match status" value="1"/>
</dbReference>
<dbReference type="GO" id="GO:0005524">
    <property type="term" value="F:ATP binding"/>
    <property type="evidence" value="ECO:0007669"/>
    <property type="project" value="UniProtKB-KW"/>
</dbReference>
<dbReference type="EMBL" id="BLXT01008438">
    <property type="protein sequence ID" value="GFO48570.1"/>
    <property type="molecule type" value="Genomic_DNA"/>
</dbReference>
<dbReference type="InterPro" id="IPR011009">
    <property type="entry name" value="Kinase-like_dom_sf"/>
</dbReference>
<dbReference type="GO" id="GO:0005737">
    <property type="term" value="C:cytoplasm"/>
    <property type="evidence" value="ECO:0007669"/>
    <property type="project" value="TreeGrafter"/>
</dbReference>
<dbReference type="PANTHER" id="PTHR48012">
    <property type="entry name" value="STERILE20-LIKE KINASE, ISOFORM B-RELATED"/>
    <property type="match status" value="1"/>
</dbReference>
<evidence type="ECO:0000256" key="4">
    <source>
        <dbReference type="ARBA" id="ARBA00022741"/>
    </source>
</evidence>
<feature type="domain" description="Protein kinase" evidence="9">
    <location>
        <begin position="114"/>
        <end position="324"/>
    </location>
</feature>
<comment type="similarity">
    <text evidence="1">Belongs to the protein kinase superfamily. STE Ser/Thr protein kinase family. STE20 subfamily.</text>
</comment>
<evidence type="ECO:0000256" key="6">
    <source>
        <dbReference type="ARBA" id="ARBA00022840"/>
    </source>
</evidence>
<dbReference type="GO" id="GO:0004674">
    <property type="term" value="F:protein serine/threonine kinase activity"/>
    <property type="evidence" value="ECO:0007669"/>
    <property type="project" value="UniProtKB-KW"/>
</dbReference>
<keyword evidence="3" id="KW-0808">Transferase</keyword>
<keyword evidence="5 10" id="KW-0418">Kinase</keyword>
<sequence>MLPLMLDAGSEIAGAQALDETDSFHLIRSGTVTLKPIQGQGTVPVVTLKKNPFQYSPPSYGNSVKTVKVESQRAQVEAVLEMINKAKQDNTPRGLVLNQSVVTGKNSTKADEMVNVKKVLGSGNSAGDVVVVEDSGTGKDYAKKVIMLSQFNKDEILAWIHLSEAGKAPELYHFELKDNMVITSMEIMAGKTLQEIIDSGKLTDPLLARSFSLLVLRDLLTAFDCLKQGGFTHGDMHGGNVMVLPSMDIKLFDFGLARSMLLANMDHTQRLKADIVGILRMFCAAYTSGIDFEDYAAAQKALQSNKFREVSTVGSSMIDNMGPA</sequence>
<dbReference type="SMART" id="SM00220">
    <property type="entry name" value="S_TKc"/>
    <property type="match status" value="1"/>
</dbReference>
<dbReference type="SUPFAM" id="SSF56112">
    <property type="entry name" value="Protein kinase-like (PK-like)"/>
    <property type="match status" value="1"/>
</dbReference>
<gene>
    <name evidence="10" type="ORF">PoB_007507500</name>
</gene>
<comment type="catalytic activity">
    <reaction evidence="7">
        <text>L-threonyl-[protein] + ATP = O-phospho-L-threonyl-[protein] + ADP + H(+)</text>
        <dbReference type="Rhea" id="RHEA:46608"/>
        <dbReference type="Rhea" id="RHEA-COMP:11060"/>
        <dbReference type="Rhea" id="RHEA-COMP:11605"/>
        <dbReference type="ChEBI" id="CHEBI:15378"/>
        <dbReference type="ChEBI" id="CHEBI:30013"/>
        <dbReference type="ChEBI" id="CHEBI:30616"/>
        <dbReference type="ChEBI" id="CHEBI:61977"/>
        <dbReference type="ChEBI" id="CHEBI:456216"/>
        <dbReference type="EC" id="2.7.11.1"/>
    </reaction>
</comment>
<organism evidence="10 11">
    <name type="scientific">Plakobranchus ocellatus</name>
    <dbReference type="NCBI Taxonomy" id="259542"/>
    <lineage>
        <taxon>Eukaryota</taxon>
        <taxon>Metazoa</taxon>
        <taxon>Spiralia</taxon>
        <taxon>Lophotrochozoa</taxon>
        <taxon>Mollusca</taxon>
        <taxon>Gastropoda</taxon>
        <taxon>Heterobranchia</taxon>
        <taxon>Euthyneura</taxon>
        <taxon>Panpulmonata</taxon>
        <taxon>Sacoglossa</taxon>
        <taxon>Placobranchoidea</taxon>
        <taxon>Plakobranchidae</taxon>
        <taxon>Plakobranchus</taxon>
    </lineage>
</organism>
<dbReference type="Gene3D" id="1.10.510.10">
    <property type="entry name" value="Transferase(Phosphotransferase) domain 1"/>
    <property type="match status" value="1"/>
</dbReference>
<reference evidence="10 11" key="1">
    <citation type="journal article" date="2021" name="Elife">
        <title>Chloroplast acquisition without the gene transfer in kleptoplastic sea slugs, Plakobranchus ocellatus.</title>
        <authorList>
            <person name="Maeda T."/>
            <person name="Takahashi S."/>
            <person name="Yoshida T."/>
            <person name="Shimamura S."/>
            <person name="Takaki Y."/>
            <person name="Nagai Y."/>
            <person name="Toyoda A."/>
            <person name="Suzuki Y."/>
            <person name="Arimoto A."/>
            <person name="Ishii H."/>
            <person name="Satoh N."/>
            <person name="Nishiyama T."/>
            <person name="Hasebe M."/>
            <person name="Maruyama T."/>
            <person name="Minagawa J."/>
            <person name="Obokata J."/>
            <person name="Shigenobu S."/>
        </authorList>
    </citation>
    <scope>NUCLEOTIDE SEQUENCE [LARGE SCALE GENOMIC DNA]</scope>
</reference>
<evidence type="ECO:0000259" key="9">
    <source>
        <dbReference type="PROSITE" id="PS50011"/>
    </source>
</evidence>
<evidence type="ECO:0000256" key="8">
    <source>
        <dbReference type="ARBA" id="ARBA00048679"/>
    </source>
</evidence>
<evidence type="ECO:0000256" key="2">
    <source>
        <dbReference type="ARBA" id="ARBA00022527"/>
    </source>
</evidence>
<name>A0AAV4DWZ4_9GAST</name>
<keyword evidence="6" id="KW-0067">ATP-binding</keyword>
<dbReference type="Pfam" id="PF00069">
    <property type="entry name" value="Pkinase"/>
    <property type="match status" value="1"/>
</dbReference>
<dbReference type="Proteomes" id="UP000735302">
    <property type="component" value="Unassembled WGS sequence"/>
</dbReference>
<keyword evidence="2" id="KW-0723">Serine/threonine-protein kinase</keyword>
<protein>
    <submittedName>
        <fullName evidence="10">Protein kinase</fullName>
    </submittedName>
</protein>